<gene>
    <name evidence="2" type="ORF">GH266_00620</name>
</gene>
<dbReference type="EMBL" id="CP046908">
    <property type="protein sequence ID" value="QGZ33138.1"/>
    <property type="molecule type" value="Genomic_DNA"/>
</dbReference>
<keyword evidence="2" id="KW-0808">Transferase</keyword>
<dbReference type="AlphaFoldDB" id="A0A857C2S2"/>
<dbReference type="OrthoDB" id="8193702at2"/>
<sequence>MIRSVGLFQSDDWDTMDIEAMRLDAMLENGEFAVHTHRDPADAACAWRHLEENAFGTLFTSYEWLASWYEHVGRPRGIEAVIVVGEIDGEPAFLLPLAVMKAGGGTLRLGRFLGDFHGNQNSGLWRRDVFAGIHGKSLRKALLRIGREHRIDLFDLKYVPATMDERVHPLIDRHATESLNAVHAFALGPDFDALYKQRRSASARKKLRVKEKKLAELGGLVWRKAADEETAMHFLDTLVTQRSARQASQGIPNVFEPADVRGFLADQLKGAIRDHSEHVTIHALEAGGRIRATYLCGVQYGRYHAYTNSIDEDVAACSPGDILLNHVIADACRLGAHTFDFGLGAERYKTAWADKEVLMDVEIPVTLKGHLAQRGIKQVRNLKRRIRNTPALWQVVRAMRKLKG</sequence>
<reference evidence="2 3" key="1">
    <citation type="submission" date="2019-12" db="EMBL/GenBank/DDBJ databases">
        <title>The genome of Stappia indica PHM037.</title>
        <authorList>
            <person name="Kacar D."/>
            <person name="Galan B."/>
            <person name="Canedo L."/>
            <person name="Rodriguez P."/>
            <person name="de la Calle F."/>
            <person name="Garcia J.L."/>
        </authorList>
    </citation>
    <scope>NUCLEOTIDE SEQUENCE [LARGE SCALE GENOMIC DNA]</scope>
    <source>
        <strain evidence="2 3">PHM037</strain>
    </source>
</reference>
<evidence type="ECO:0000259" key="1">
    <source>
        <dbReference type="Pfam" id="PF13480"/>
    </source>
</evidence>
<feature type="domain" description="BioF2-like acetyltransferase" evidence="1">
    <location>
        <begin position="202"/>
        <end position="349"/>
    </location>
</feature>
<evidence type="ECO:0000313" key="3">
    <source>
        <dbReference type="Proteomes" id="UP000435648"/>
    </source>
</evidence>
<proteinExistence type="predicted"/>
<dbReference type="SUPFAM" id="SSF55729">
    <property type="entry name" value="Acyl-CoA N-acyltransferases (Nat)"/>
    <property type="match status" value="1"/>
</dbReference>
<dbReference type="RefSeq" id="WP_158192166.1">
    <property type="nucleotide sequence ID" value="NZ_CP046908.1"/>
</dbReference>
<accession>A0A857C2S2</accession>
<dbReference type="InterPro" id="IPR016181">
    <property type="entry name" value="Acyl_CoA_acyltransferase"/>
</dbReference>
<dbReference type="InterPro" id="IPR038740">
    <property type="entry name" value="BioF2-like_GNAT_dom"/>
</dbReference>
<dbReference type="GO" id="GO:0016740">
    <property type="term" value="F:transferase activity"/>
    <property type="evidence" value="ECO:0007669"/>
    <property type="project" value="UniProtKB-KW"/>
</dbReference>
<dbReference type="Pfam" id="PF13480">
    <property type="entry name" value="Acetyltransf_6"/>
    <property type="match status" value="1"/>
</dbReference>
<dbReference type="Proteomes" id="UP000435648">
    <property type="component" value="Chromosome"/>
</dbReference>
<evidence type="ECO:0000313" key="2">
    <source>
        <dbReference type="EMBL" id="QGZ33138.1"/>
    </source>
</evidence>
<organism evidence="2 3">
    <name type="scientific">Stappia indica</name>
    <dbReference type="NCBI Taxonomy" id="538381"/>
    <lineage>
        <taxon>Bacteria</taxon>
        <taxon>Pseudomonadati</taxon>
        <taxon>Pseudomonadota</taxon>
        <taxon>Alphaproteobacteria</taxon>
        <taxon>Hyphomicrobiales</taxon>
        <taxon>Stappiaceae</taxon>
        <taxon>Stappia</taxon>
    </lineage>
</organism>
<dbReference type="KEGG" id="siw:GH266_00620"/>
<protein>
    <submittedName>
        <fullName evidence="2">GNAT family N-acetyltransferase</fullName>
    </submittedName>
</protein>
<dbReference type="Gene3D" id="3.40.630.30">
    <property type="match status" value="1"/>
</dbReference>
<name>A0A857C2S2_9HYPH</name>